<keyword evidence="3" id="KW-1185">Reference proteome</keyword>
<protein>
    <submittedName>
        <fullName evidence="2">Heme oxygenase, putative</fullName>
    </submittedName>
</protein>
<organism evidence="2 3">
    <name type="scientific">Plasmodium relictum</name>
    <dbReference type="NCBI Taxonomy" id="85471"/>
    <lineage>
        <taxon>Eukaryota</taxon>
        <taxon>Sar</taxon>
        <taxon>Alveolata</taxon>
        <taxon>Apicomplexa</taxon>
        <taxon>Aconoidasida</taxon>
        <taxon>Haemosporida</taxon>
        <taxon>Plasmodiidae</taxon>
        <taxon>Plasmodium</taxon>
        <taxon>Plasmodium (Haemamoeba)</taxon>
    </lineage>
</organism>
<dbReference type="EMBL" id="LN835303">
    <property type="protein sequence ID" value="CRG99672.1"/>
    <property type="molecule type" value="Genomic_DNA"/>
</dbReference>
<sequence length="304" mass="36896">MIKIILLICLNIFISNVYNRKIYNIIYKKNNKNNLVFINVLKCKQKYHLNAKKFINFKEIQLQRIKEYRKRSGPEKNNINYNLKDKYNYHENFLFVRNEVLPTLAKIENEKLKEKEKYKLLFRDINDYNILFTRQTFLQFLIDLYNIFLKIDEAFIIHKKDFSSLVYMGPMQLTNYLYNDIIYISSLVDNSGDITVSQYGIEYIYHLEELCERNKLKFLAHSYVFYKNFHLSKEHLLNSICKYLNIFKKLKSSTYVSDVSNFEYCLNKVSRKWSRWEKDNFLSGLYDATDKMMILTKHFQQIKK</sequence>
<name>A0A1J1H8B0_PLARL</name>
<dbReference type="OrthoDB" id="365431at2759"/>
<dbReference type="OMA" id="YNYHENF"/>
<dbReference type="KEGG" id="prel:PRELSG_0809800"/>
<dbReference type="VEuPathDB" id="PlasmoDB:PRELSG_0809800"/>
<dbReference type="InterPro" id="IPR016084">
    <property type="entry name" value="Haem_Oase-like_multi-hlx"/>
</dbReference>
<dbReference type="Gene3D" id="1.20.910.10">
    <property type="entry name" value="Heme oxygenase-like"/>
    <property type="match status" value="1"/>
</dbReference>
<dbReference type="GeneID" id="39735774"/>
<feature type="signal peptide" evidence="1">
    <location>
        <begin position="1"/>
        <end position="19"/>
    </location>
</feature>
<dbReference type="RefSeq" id="XP_028532677.1">
    <property type="nucleotide sequence ID" value="XM_028676160.1"/>
</dbReference>
<gene>
    <name evidence="2" type="primary">HO</name>
    <name evidence="2" type="ORF">PRELSG_0809800</name>
</gene>
<evidence type="ECO:0000313" key="3">
    <source>
        <dbReference type="Proteomes" id="UP000220158"/>
    </source>
</evidence>
<accession>A0A1J1H8B0</accession>
<dbReference type="AlphaFoldDB" id="A0A1J1H8B0"/>
<dbReference type="Proteomes" id="UP000220158">
    <property type="component" value="Chromosome 8"/>
</dbReference>
<proteinExistence type="predicted"/>
<evidence type="ECO:0000256" key="1">
    <source>
        <dbReference type="SAM" id="SignalP"/>
    </source>
</evidence>
<keyword evidence="1" id="KW-0732">Signal</keyword>
<feature type="chain" id="PRO_5012746340" evidence="1">
    <location>
        <begin position="20"/>
        <end position="304"/>
    </location>
</feature>
<evidence type="ECO:0000313" key="2">
    <source>
        <dbReference type="EMBL" id="CRG99672.1"/>
    </source>
</evidence>
<dbReference type="SUPFAM" id="SSF48613">
    <property type="entry name" value="Heme oxygenase-like"/>
    <property type="match status" value="1"/>
</dbReference>
<reference evidence="2 3" key="1">
    <citation type="submission" date="2015-04" db="EMBL/GenBank/DDBJ databases">
        <authorList>
            <consortium name="Pathogen Informatics"/>
        </authorList>
    </citation>
    <scope>NUCLEOTIDE SEQUENCE [LARGE SCALE GENOMIC DNA]</scope>
    <source>
        <strain evidence="2 3">SGS1</strain>
    </source>
</reference>